<proteinExistence type="predicted"/>
<keyword evidence="2" id="KW-1185">Reference proteome</keyword>
<dbReference type="EMBL" id="VIIS01001906">
    <property type="protein sequence ID" value="KAF0291116.1"/>
    <property type="molecule type" value="Genomic_DNA"/>
</dbReference>
<gene>
    <name evidence="1" type="ORF">FJT64_010740</name>
</gene>
<name>A0A6A4V959_AMPAM</name>
<accession>A0A6A4V959</accession>
<evidence type="ECO:0000313" key="1">
    <source>
        <dbReference type="EMBL" id="KAF0291116.1"/>
    </source>
</evidence>
<comment type="caution">
    <text evidence="1">The sequence shown here is derived from an EMBL/GenBank/DDBJ whole genome shotgun (WGS) entry which is preliminary data.</text>
</comment>
<sequence length="199" mass="22555">MGLLGCNHPLLLSCYRYEVIKPNQQRTDRLKKIQCNNKHPWLDHPLFGTNFREEFANSMNPVTMRPPPASEPACTAPGACSGRIKLTNISPLQRTSARYDFMTSRPATGGCVQPGVRTVLPNHDTMHTAYRYETRLTERQQPAVQPAEDFRTNSCNPIMRTNYRYEYARPRPAGAVPRPVADPVQQRYACHRYGAANPP</sequence>
<organism evidence="1 2">
    <name type="scientific">Amphibalanus amphitrite</name>
    <name type="common">Striped barnacle</name>
    <name type="synonym">Balanus amphitrite</name>
    <dbReference type="NCBI Taxonomy" id="1232801"/>
    <lineage>
        <taxon>Eukaryota</taxon>
        <taxon>Metazoa</taxon>
        <taxon>Ecdysozoa</taxon>
        <taxon>Arthropoda</taxon>
        <taxon>Crustacea</taxon>
        <taxon>Multicrustacea</taxon>
        <taxon>Cirripedia</taxon>
        <taxon>Thoracica</taxon>
        <taxon>Thoracicalcarea</taxon>
        <taxon>Balanomorpha</taxon>
        <taxon>Balanoidea</taxon>
        <taxon>Balanidae</taxon>
        <taxon>Amphibalaninae</taxon>
        <taxon>Amphibalanus</taxon>
    </lineage>
</organism>
<evidence type="ECO:0000313" key="2">
    <source>
        <dbReference type="Proteomes" id="UP000440578"/>
    </source>
</evidence>
<dbReference type="Proteomes" id="UP000440578">
    <property type="component" value="Unassembled WGS sequence"/>
</dbReference>
<dbReference type="AlphaFoldDB" id="A0A6A4V959"/>
<protein>
    <submittedName>
        <fullName evidence="1">Uncharacterized protein</fullName>
    </submittedName>
</protein>
<reference evidence="1 2" key="1">
    <citation type="submission" date="2019-07" db="EMBL/GenBank/DDBJ databases">
        <title>Draft genome assembly of a fouling barnacle, Amphibalanus amphitrite (Darwin, 1854): The first reference genome for Thecostraca.</title>
        <authorList>
            <person name="Kim W."/>
        </authorList>
    </citation>
    <scope>NUCLEOTIDE SEQUENCE [LARGE SCALE GENOMIC DNA]</scope>
    <source>
        <strain evidence="1">SNU_AA5</strain>
        <tissue evidence="1">Soma without cirri and trophi</tissue>
    </source>
</reference>